<sequence length="82" mass="8896">MAEEGPADFPEPDDNGCGGRVVPRQHRSHASPEDVTELPLPGSGNPGGCQTRLNGWAGAHLHGAVRPRRRKIGRGRPPRRWC</sequence>
<dbReference type="Proteomes" id="UP001183643">
    <property type="component" value="Unassembled WGS sequence"/>
</dbReference>
<organism evidence="2 3">
    <name type="scientific">Catenuloplanes atrovinosus</name>
    <dbReference type="NCBI Taxonomy" id="137266"/>
    <lineage>
        <taxon>Bacteria</taxon>
        <taxon>Bacillati</taxon>
        <taxon>Actinomycetota</taxon>
        <taxon>Actinomycetes</taxon>
        <taxon>Micromonosporales</taxon>
        <taxon>Micromonosporaceae</taxon>
        <taxon>Catenuloplanes</taxon>
    </lineage>
</organism>
<gene>
    <name evidence="2" type="ORF">J2S41_005221</name>
</gene>
<feature type="compositionally biased region" description="Basic residues" evidence="1">
    <location>
        <begin position="63"/>
        <end position="82"/>
    </location>
</feature>
<feature type="region of interest" description="Disordered" evidence="1">
    <location>
        <begin position="1"/>
        <end position="82"/>
    </location>
</feature>
<evidence type="ECO:0000313" key="3">
    <source>
        <dbReference type="Proteomes" id="UP001183643"/>
    </source>
</evidence>
<name>A0AAE4CBT1_9ACTN</name>
<dbReference type="EMBL" id="JAVDYB010000001">
    <property type="protein sequence ID" value="MDR7278443.1"/>
    <property type="molecule type" value="Genomic_DNA"/>
</dbReference>
<proteinExistence type="predicted"/>
<accession>A0AAE4CBT1</accession>
<comment type="caution">
    <text evidence="2">The sequence shown here is derived from an EMBL/GenBank/DDBJ whole genome shotgun (WGS) entry which is preliminary data.</text>
</comment>
<dbReference type="RefSeq" id="WP_310371361.1">
    <property type="nucleotide sequence ID" value="NZ_JAVDYB010000001.1"/>
</dbReference>
<feature type="compositionally biased region" description="Acidic residues" evidence="1">
    <location>
        <begin position="1"/>
        <end position="14"/>
    </location>
</feature>
<reference evidence="2" key="1">
    <citation type="submission" date="2023-07" db="EMBL/GenBank/DDBJ databases">
        <title>Sequencing the genomes of 1000 actinobacteria strains.</title>
        <authorList>
            <person name="Klenk H.-P."/>
        </authorList>
    </citation>
    <scope>NUCLEOTIDE SEQUENCE</scope>
    <source>
        <strain evidence="2">DSM 44707</strain>
    </source>
</reference>
<keyword evidence="3" id="KW-1185">Reference proteome</keyword>
<dbReference type="AlphaFoldDB" id="A0AAE4CBT1"/>
<evidence type="ECO:0000313" key="2">
    <source>
        <dbReference type="EMBL" id="MDR7278443.1"/>
    </source>
</evidence>
<evidence type="ECO:0000256" key="1">
    <source>
        <dbReference type="SAM" id="MobiDB-lite"/>
    </source>
</evidence>
<protein>
    <submittedName>
        <fullName evidence="2">Uncharacterized protein</fullName>
    </submittedName>
</protein>